<feature type="compositionally biased region" description="Pro residues" evidence="1">
    <location>
        <begin position="13"/>
        <end position="24"/>
    </location>
</feature>
<sequence length="241" mass="26031">MSLLDRLLGRSSDPPPPAADPPPVDDGLEQWVVTALQACADLGPAGRLVVAVLGESLADPPSSPWFGHEPTASGLADLLGALGEDPARTEPLLAAEAGLAGRRLGVLSDSTRESWRATVQAVLRDPAAIAALPERDQRHREAEQVWRTAAARVQPWRAVQLDPDRALGQVRWYPGCDTRTFIGYSDPLGLAAVQRSVQEHRFSDEEWQALVPVEELHRHAVHPLAWRLSSLAFAARGGPRG</sequence>
<name>A0ABS9H6I7_9ACTN</name>
<dbReference type="Proteomes" id="UP001201161">
    <property type="component" value="Unassembled WGS sequence"/>
</dbReference>
<accession>A0ABS9H6I7</accession>
<dbReference type="RefSeq" id="WP_236397316.1">
    <property type="nucleotide sequence ID" value="NZ_JAKJHZ010000001.1"/>
</dbReference>
<reference evidence="2 3" key="1">
    <citation type="submission" date="2022-01" db="EMBL/GenBank/DDBJ databases">
        <title>Nocardioides sp. nov., an actinomycete isolated from mining soil.</title>
        <authorList>
            <person name="Liu L."/>
        </authorList>
    </citation>
    <scope>NUCLEOTIDE SEQUENCE [LARGE SCALE GENOMIC DNA]</scope>
    <source>
        <strain evidence="2 3">KLBMP 9356</strain>
    </source>
</reference>
<proteinExistence type="predicted"/>
<feature type="compositionally biased region" description="Low complexity" evidence="1">
    <location>
        <begin position="1"/>
        <end position="12"/>
    </location>
</feature>
<feature type="region of interest" description="Disordered" evidence="1">
    <location>
        <begin position="1"/>
        <end position="26"/>
    </location>
</feature>
<gene>
    <name evidence="2" type="ORF">L2K70_00350</name>
</gene>
<evidence type="ECO:0000256" key="1">
    <source>
        <dbReference type="SAM" id="MobiDB-lite"/>
    </source>
</evidence>
<dbReference type="EMBL" id="JAKJHZ010000001">
    <property type="protein sequence ID" value="MCF6376049.1"/>
    <property type="molecule type" value="Genomic_DNA"/>
</dbReference>
<organism evidence="2 3">
    <name type="scientific">Nocardioides potassii</name>
    <dbReference type="NCBI Taxonomy" id="2911371"/>
    <lineage>
        <taxon>Bacteria</taxon>
        <taxon>Bacillati</taxon>
        <taxon>Actinomycetota</taxon>
        <taxon>Actinomycetes</taxon>
        <taxon>Propionibacteriales</taxon>
        <taxon>Nocardioidaceae</taxon>
        <taxon>Nocardioides</taxon>
    </lineage>
</organism>
<evidence type="ECO:0000313" key="2">
    <source>
        <dbReference type="EMBL" id="MCF6376049.1"/>
    </source>
</evidence>
<protein>
    <submittedName>
        <fullName evidence="2">Uncharacterized protein</fullName>
    </submittedName>
</protein>
<evidence type="ECO:0000313" key="3">
    <source>
        <dbReference type="Proteomes" id="UP001201161"/>
    </source>
</evidence>
<comment type="caution">
    <text evidence="2">The sequence shown here is derived from an EMBL/GenBank/DDBJ whole genome shotgun (WGS) entry which is preliminary data.</text>
</comment>
<keyword evidence="3" id="KW-1185">Reference proteome</keyword>